<dbReference type="InterPro" id="IPR036864">
    <property type="entry name" value="Zn2-C6_fun-type_DNA-bd_sf"/>
</dbReference>
<dbReference type="GO" id="GO:0008270">
    <property type="term" value="F:zinc ion binding"/>
    <property type="evidence" value="ECO:0007669"/>
    <property type="project" value="InterPro"/>
</dbReference>
<proteinExistence type="predicted"/>
<evidence type="ECO:0000313" key="7">
    <source>
        <dbReference type="EMBL" id="OOF95535.1"/>
    </source>
</evidence>
<dbReference type="PANTHER" id="PTHR31845">
    <property type="entry name" value="FINGER DOMAIN PROTEIN, PUTATIVE-RELATED"/>
    <property type="match status" value="1"/>
</dbReference>
<dbReference type="Proteomes" id="UP000188318">
    <property type="component" value="Unassembled WGS sequence"/>
</dbReference>
<dbReference type="GO" id="GO:0009893">
    <property type="term" value="P:positive regulation of metabolic process"/>
    <property type="evidence" value="ECO:0007669"/>
    <property type="project" value="UniProtKB-ARBA"/>
</dbReference>
<organism evidence="7 8">
    <name type="scientific">Aspergillus carbonarius (strain ITEM 5010)</name>
    <dbReference type="NCBI Taxonomy" id="602072"/>
    <lineage>
        <taxon>Eukaryota</taxon>
        <taxon>Fungi</taxon>
        <taxon>Dikarya</taxon>
        <taxon>Ascomycota</taxon>
        <taxon>Pezizomycotina</taxon>
        <taxon>Eurotiomycetes</taxon>
        <taxon>Eurotiomycetidae</taxon>
        <taxon>Eurotiales</taxon>
        <taxon>Aspergillaceae</taxon>
        <taxon>Aspergillus</taxon>
        <taxon>Aspergillus subgen. Circumdati</taxon>
    </lineage>
</organism>
<gene>
    <name evidence="7" type="ORF">ASPCADRAFT_147910</name>
</gene>
<accession>A0A1R3RM26</accession>
<keyword evidence="5" id="KW-0804">Transcription</keyword>
<evidence type="ECO:0000313" key="8">
    <source>
        <dbReference type="Proteomes" id="UP000188318"/>
    </source>
</evidence>
<dbReference type="CDD" id="cd00067">
    <property type="entry name" value="GAL4"/>
    <property type="match status" value="1"/>
</dbReference>
<dbReference type="EMBL" id="KV907500">
    <property type="protein sequence ID" value="OOF95535.1"/>
    <property type="molecule type" value="Genomic_DNA"/>
</dbReference>
<comment type="subcellular location">
    <subcellularLocation>
        <location evidence="1">Nucleus</location>
    </subcellularLocation>
</comment>
<dbReference type="VEuPathDB" id="FungiDB:ASPCADRAFT_147910"/>
<evidence type="ECO:0000256" key="1">
    <source>
        <dbReference type="ARBA" id="ARBA00004123"/>
    </source>
</evidence>
<dbReference type="GO" id="GO:0005634">
    <property type="term" value="C:nucleus"/>
    <property type="evidence" value="ECO:0007669"/>
    <property type="project" value="UniProtKB-SubCell"/>
</dbReference>
<dbReference type="Gene3D" id="4.10.240.10">
    <property type="entry name" value="Zn(2)-C6 fungal-type DNA-binding domain"/>
    <property type="match status" value="1"/>
</dbReference>
<evidence type="ECO:0000256" key="4">
    <source>
        <dbReference type="ARBA" id="ARBA00023125"/>
    </source>
</evidence>
<evidence type="ECO:0000256" key="6">
    <source>
        <dbReference type="ARBA" id="ARBA00023242"/>
    </source>
</evidence>
<keyword evidence="2" id="KW-0862">Zinc</keyword>
<dbReference type="GO" id="GO:0000976">
    <property type="term" value="F:transcription cis-regulatory region binding"/>
    <property type="evidence" value="ECO:0007669"/>
    <property type="project" value="TreeGrafter"/>
</dbReference>
<name>A0A1R3RM26_ASPC5</name>
<keyword evidence="6" id="KW-0539">Nucleus</keyword>
<dbReference type="PANTHER" id="PTHR31845:SF10">
    <property type="entry name" value="ZN(II)2CYS6 TRANSCRIPTION FACTOR (EUROFUNG)"/>
    <property type="match status" value="1"/>
</dbReference>
<dbReference type="OMA" id="AYNTINM"/>
<evidence type="ECO:0000256" key="2">
    <source>
        <dbReference type="ARBA" id="ARBA00022833"/>
    </source>
</evidence>
<evidence type="ECO:0000256" key="3">
    <source>
        <dbReference type="ARBA" id="ARBA00023015"/>
    </source>
</evidence>
<dbReference type="OrthoDB" id="5226580at2759"/>
<dbReference type="GO" id="GO:0000981">
    <property type="term" value="F:DNA-binding transcription factor activity, RNA polymerase II-specific"/>
    <property type="evidence" value="ECO:0007669"/>
    <property type="project" value="InterPro"/>
</dbReference>
<keyword evidence="3" id="KW-0805">Transcription regulation</keyword>
<keyword evidence="8" id="KW-1185">Reference proteome</keyword>
<evidence type="ECO:0000256" key="5">
    <source>
        <dbReference type="ARBA" id="ARBA00023163"/>
    </source>
</evidence>
<reference evidence="8" key="1">
    <citation type="journal article" date="2017" name="Genome Biol.">
        <title>Comparative genomics reveals high biological diversity and specific adaptations in the industrially and medically important fungal genus Aspergillus.</title>
        <authorList>
            <person name="de Vries R.P."/>
            <person name="Riley R."/>
            <person name="Wiebenga A."/>
            <person name="Aguilar-Osorio G."/>
            <person name="Amillis S."/>
            <person name="Uchima C.A."/>
            <person name="Anderluh G."/>
            <person name="Asadollahi M."/>
            <person name="Askin M."/>
            <person name="Barry K."/>
            <person name="Battaglia E."/>
            <person name="Bayram O."/>
            <person name="Benocci T."/>
            <person name="Braus-Stromeyer S.A."/>
            <person name="Caldana C."/>
            <person name="Canovas D."/>
            <person name="Cerqueira G.C."/>
            <person name="Chen F."/>
            <person name="Chen W."/>
            <person name="Choi C."/>
            <person name="Clum A."/>
            <person name="Dos Santos R.A."/>
            <person name="Damasio A.R."/>
            <person name="Diallinas G."/>
            <person name="Emri T."/>
            <person name="Fekete E."/>
            <person name="Flipphi M."/>
            <person name="Freyberg S."/>
            <person name="Gallo A."/>
            <person name="Gournas C."/>
            <person name="Habgood R."/>
            <person name="Hainaut M."/>
            <person name="Harispe M.L."/>
            <person name="Henrissat B."/>
            <person name="Hilden K.S."/>
            <person name="Hope R."/>
            <person name="Hossain A."/>
            <person name="Karabika E."/>
            <person name="Karaffa L."/>
            <person name="Karanyi Z."/>
            <person name="Krasevec N."/>
            <person name="Kuo A."/>
            <person name="Kusch H."/>
            <person name="LaButti K."/>
            <person name="Lagendijk E.L."/>
            <person name="Lapidus A."/>
            <person name="Levasseur A."/>
            <person name="Lindquist E."/>
            <person name="Lipzen A."/>
            <person name="Logrieco A.F."/>
            <person name="MacCabe A."/>
            <person name="Maekelae M.R."/>
            <person name="Malavazi I."/>
            <person name="Melin P."/>
            <person name="Meyer V."/>
            <person name="Mielnichuk N."/>
            <person name="Miskei M."/>
            <person name="Molnar A.P."/>
            <person name="Mule G."/>
            <person name="Ngan C.Y."/>
            <person name="Orejas M."/>
            <person name="Orosz E."/>
            <person name="Ouedraogo J.P."/>
            <person name="Overkamp K.M."/>
            <person name="Park H.-S."/>
            <person name="Perrone G."/>
            <person name="Piumi F."/>
            <person name="Punt P.J."/>
            <person name="Ram A.F."/>
            <person name="Ramon A."/>
            <person name="Rauscher S."/>
            <person name="Record E."/>
            <person name="Riano-Pachon D.M."/>
            <person name="Robert V."/>
            <person name="Roehrig J."/>
            <person name="Ruller R."/>
            <person name="Salamov A."/>
            <person name="Salih N.S."/>
            <person name="Samson R.A."/>
            <person name="Sandor E."/>
            <person name="Sanguinetti M."/>
            <person name="Schuetze T."/>
            <person name="Sepcic K."/>
            <person name="Shelest E."/>
            <person name="Sherlock G."/>
            <person name="Sophianopoulou V."/>
            <person name="Squina F.M."/>
            <person name="Sun H."/>
            <person name="Susca A."/>
            <person name="Todd R.B."/>
            <person name="Tsang A."/>
            <person name="Unkles S.E."/>
            <person name="van de Wiele N."/>
            <person name="van Rossen-Uffink D."/>
            <person name="Oliveira J.V."/>
            <person name="Vesth T.C."/>
            <person name="Visser J."/>
            <person name="Yu J.-H."/>
            <person name="Zhou M."/>
            <person name="Andersen M.R."/>
            <person name="Archer D.B."/>
            <person name="Baker S.E."/>
            <person name="Benoit I."/>
            <person name="Brakhage A.A."/>
            <person name="Braus G.H."/>
            <person name="Fischer R."/>
            <person name="Frisvad J.C."/>
            <person name="Goldman G.H."/>
            <person name="Houbraken J."/>
            <person name="Oakley B."/>
            <person name="Pocsi I."/>
            <person name="Scazzocchio C."/>
            <person name="Seiboth B."/>
            <person name="vanKuyk P.A."/>
            <person name="Wortman J."/>
            <person name="Dyer P.S."/>
            <person name="Grigoriev I.V."/>
        </authorList>
    </citation>
    <scope>NUCLEOTIDE SEQUENCE [LARGE SCALE GENOMIC DNA]</scope>
    <source>
        <strain evidence="8">ITEM 5010</strain>
    </source>
</reference>
<keyword evidence="4" id="KW-0238">DNA-binding</keyword>
<protein>
    <recommendedName>
        <fullName evidence="9">Zn(2)-C6 fungal-type domain-containing protein</fullName>
    </recommendedName>
</protein>
<dbReference type="AlphaFoldDB" id="A0A1R3RM26"/>
<sequence length="589" mass="67667">MQPRQYRRRHACARCIQLKVKCVPVQDARSCERCTRLCHSCVFPESPRPSSRRKSRIDVLQEQVDKLVAELEATKQDSDKHAPPQLSNNQSYVATNHQYAEGTLGGNLVSGADADQDFISRGLFTLLECEELLAKFRAHKMPQFPFVIVHTQLGVPTLRREFPFLLLCIVTACLEHKPSLQHHMEHEVRKVIATRLIINMERNMDLLLGLLVHIAWYHYHWRTYHAQVYMLLQMVIMVAVALGLDKDGNFRMQTIPFDKRGVDQTEGQGDHWTPAGQRALLGCYYLCLKSSLFRRQLIMRHTEWIEQCTKMLAERTEYPTDLFLKTYIDFRSLAQISQSLFEGRTPSSVQGMDWQQLFGLTEVREKRTEELLRRYNLWDNWALRMELSAMPVLVLGHALGRQKDVFHLHNTRELSYLISSAYNTVNIFLAIPSTEFVHLPASSYNTLRYSLMVLSKLSLLSETQLEISQISKDNMRNIGLALIRKLGDISQDDDVWANCNKVVGSMLLWLETTSSQRHLSQVPRSQGITSGSYPHLELLLAPQFGPSPSPGDVRDDWNASIWEQMLEELTWLGLLAEPRLCTGPSLSFS</sequence>
<dbReference type="SUPFAM" id="SSF57701">
    <property type="entry name" value="Zn2/Cys6 DNA-binding domain"/>
    <property type="match status" value="1"/>
</dbReference>
<dbReference type="InterPro" id="IPR001138">
    <property type="entry name" value="Zn2Cys6_DnaBD"/>
</dbReference>
<evidence type="ECO:0008006" key="9">
    <source>
        <dbReference type="Google" id="ProtNLM"/>
    </source>
</evidence>
<dbReference type="STRING" id="602072.A0A1R3RM26"/>
<dbReference type="InterPro" id="IPR051089">
    <property type="entry name" value="prtT"/>
</dbReference>